<comment type="similarity">
    <text evidence="1">Belongs to the peptidase C13 family.</text>
</comment>
<dbReference type="EMBL" id="KI632223">
    <property type="protein sequence ID" value="EYU21190.1"/>
    <property type="molecule type" value="Genomic_DNA"/>
</dbReference>
<dbReference type="Proteomes" id="UP000030748">
    <property type="component" value="Unassembled WGS sequence"/>
</dbReference>
<evidence type="ECO:0000256" key="3">
    <source>
        <dbReference type="ARBA" id="ARBA00022729"/>
    </source>
</evidence>
<dbReference type="Pfam" id="PF20985">
    <property type="entry name" value="Legum_prodom"/>
    <property type="match status" value="1"/>
</dbReference>
<dbReference type="PRINTS" id="PR00776">
    <property type="entry name" value="HEMOGLOBNASE"/>
</dbReference>
<dbReference type="GO" id="GO:0005773">
    <property type="term" value="C:vacuole"/>
    <property type="evidence" value="ECO:0007669"/>
    <property type="project" value="GOC"/>
</dbReference>
<accession>A0A022Q3W3</accession>
<evidence type="ECO:0000256" key="8">
    <source>
        <dbReference type="PIRSR" id="PIRSR019663-1"/>
    </source>
</evidence>
<evidence type="ECO:0000256" key="2">
    <source>
        <dbReference type="ARBA" id="ARBA00022670"/>
    </source>
</evidence>
<dbReference type="InterPro" id="IPR043577">
    <property type="entry name" value="AE"/>
</dbReference>
<feature type="domain" description="Legumain prodomain" evidence="10">
    <location>
        <begin position="378"/>
        <end position="474"/>
    </location>
</feature>
<keyword evidence="12" id="KW-1185">Reference proteome</keyword>
<keyword evidence="7" id="KW-0325">Glycoprotein</keyword>
<dbReference type="Gene3D" id="3.40.50.1460">
    <property type="match status" value="1"/>
</dbReference>
<proteinExistence type="inferred from homology"/>
<dbReference type="PIRSF" id="PIRSF500139">
    <property type="entry name" value="AE"/>
    <property type="match status" value="1"/>
</dbReference>
<feature type="signal peptide" evidence="9">
    <location>
        <begin position="1"/>
        <end position="19"/>
    </location>
</feature>
<protein>
    <recommendedName>
        <fullName evidence="10">Legumain prodomain domain-containing protein</fullName>
    </recommendedName>
</protein>
<dbReference type="PIRSF" id="PIRSF019663">
    <property type="entry name" value="Legumain"/>
    <property type="match status" value="1"/>
</dbReference>
<evidence type="ECO:0000313" key="11">
    <source>
        <dbReference type="EMBL" id="EYU21190.1"/>
    </source>
</evidence>
<dbReference type="GO" id="GO:0051603">
    <property type="term" value="P:proteolysis involved in protein catabolic process"/>
    <property type="evidence" value="ECO:0000318"/>
    <property type="project" value="GO_Central"/>
</dbReference>
<dbReference type="GO" id="GO:0004197">
    <property type="term" value="F:cysteine-type endopeptidase activity"/>
    <property type="evidence" value="ECO:0000318"/>
    <property type="project" value="GO_Central"/>
</dbReference>
<evidence type="ECO:0000313" key="12">
    <source>
        <dbReference type="Proteomes" id="UP000030748"/>
    </source>
</evidence>
<dbReference type="FunFam" id="3.40.50.1460:FF:000005">
    <property type="entry name" value="Vacuolar-processing enzyme beta-isozyme"/>
    <property type="match status" value="1"/>
</dbReference>
<gene>
    <name evidence="11" type="ORF">MIMGU_mgv1a005661mg</name>
</gene>
<feature type="chain" id="PRO_5001506554" description="Legumain prodomain domain-containing protein" evidence="9">
    <location>
        <begin position="20"/>
        <end position="475"/>
    </location>
</feature>
<dbReference type="CDD" id="cd21115">
    <property type="entry name" value="legumain_C"/>
    <property type="match status" value="1"/>
</dbReference>
<keyword evidence="3 9" id="KW-0732">Signal</keyword>
<dbReference type="InterPro" id="IPR046427">
    <property type="entry name" value="Legumain_prodom_sf"/>
</dbReference>
<evidence type="ECO:0000256" key="1">
    <source>
        <dbReference type="ARBA" id="ARBA00009941"/>
    </source>
</evidence>
<feature type="active site" description="Nucleophile" evidence="8">
    <location>
        <position position="215"/>
    </location>
</feature>
<dbReference type="PANTHER" id="PTHR12000:SF50">
    <property type="entry name" value="VACUOLAR-PROCESSING ENZYME GAMMA-ISOZYME"/>
    <property type="match status" value="1"/>
</dbReference>
<organism evidence="11 12">
    <name type="scientific">Erythranthe guttata</name>
    <name type="common">Yellow monkey flower</name>
    <name type="synonym">Mimulus guttatus</name>
    <dbReference type="NCBI Taxonomy" id="4155"/>
    <lineage>
        <taxon>Eukaryota</taxon>
        <taxon>Viridiplantae</taxon>
        <taxon>Streptophyta</taxon>
        <taxon>Embryophyta</taxon>
        <taxon>Tracheophyta</taxon>
        <taxon>Spermatophyta</taxon>
        <taxon>Magnoliopsida</taxon>
        <taxon>eudicotyledons</taxon>
        <taxon>Gunneridae</taxon>
        <taxon>Pentapetalae</taxon>
        <taxon>asterids</taxon>
        <taxon>lamiids</taxon>
        <taxon>Lamiales</taxon>
        <taxon>Phrymaceae</taxon>
        <taxon>Erythranthe</taxon>
    </lineage>
</organism>
<evidence type="ECO:0000256" key="9">
    <source>
        <dbReference type="SAM" id="SignalP"/>
    </source>
</evidence>
<keyword evidence="4" id="KW-0378">Hydrolase</keyword>
<dbReference type="eggNOG" id="KOG1348">
    <property type="taxonomic scope" value="Eukaryota"/>
</dbReference>
<dbReference type="Pfam" id="PF01650">
    <property type="entry name" value="Peptidase_C13"/>
    <property type="match status" value="1"/>
</dbReference>
<keyword evidence="6" id="KW-1015">Disulfide bond</keyword>
<evidence type="ECO:0000256" key="5">
    <source>
        <dbReference type="ARBA" id="ARBA00022807"/>
    </source>
</evidence>
<dbReference type="InterPro" id="IPR048501">
    <property type="entry name" value="Legum_prodom"/>
</dbReference>
<evidence type="ECO:0000259" key="10">
    <source>
        <dbReference type="Pfam" id="PF20985"/>
    </source>
</evidence>
<dbReference type="PANTHER" id="PTHR12000">
    <property type="entry name" value="HEMOGLOBINASE FAMILY MEMBER"/>
    <property type="match status" value="1"/>
</dbReference>
<dbReference type="AlphaFoldDB" id="A0A022Q3W3"/>
<keyword evidence="2" id="KW-0645">Protease</keyword>
<evidence type="ECO:0000256" key="6">
    <source>
        <dbReference type="ARBA" id="ARBA00023157"/>
    </source>
</evidence>
<name>A0A022Q3W3_ERYGU</name>
<dbReference type="InterPro" id="IPR001096">
    <property type="entry name" value="Peptidase_C13"/>
</dbReference>
<dbReference type="FunFam" id="1.10.132.130:FF:000001">
    <property type="entry name" value="Vacuolar-processing enzyme beta-isozyme"/>
    <property type="match status" value="1"/>
</dbReference>
<evidence type="ECO:0000256" key="4">
    <source>
        <dbReference type="ARBA" id="ARBA00022801"/>
    </source>
</evidence>
<dbReference type="GO" id="GO:0006624">
    <property type="term" value="P:vacuolar protein processing"/>
    <property type="evidence" value="ECO:0000318"/>
    <property type="project" value="GO_Central"/>
</dbReference>
<keyword evidence="5" id="KW-0788">Thiol protease</keyword>
<reference evidence="11 12" key="1">
    <citation type="journal article" date="2013" name="Proc. Natl. Acad. Sci. U.S.A.">
        <title>Fine-scale variation in meiotic recombination in Mimulus inferred from population shotgun sequencing.</title>
        <authorList>
            <person name="Hellsten U."/>
            <person name="Wright K.M."/>
            <person name="Jenkins J."/>
            <person name="Shu S."/>
            <person name="Yuan Y."/>
            <person name="Wessler S.R."/>
            <person name="Schmutz J."/>
            <person name="Willis J.H."/>
            <person name="Rokhsar D.S."/>
        </authorList>
    </citation>
    <scope>NUCLEOTIDE SEQUENCE [LARGE SCALE GENOMIC DNA]</scope>
    <source>
        <strain evidence="12">cv. DUN x IM62</strain>
    </source>
</reference>
<sequence length="475" mass="52907">MMILWALIVLINNNACIYGRQLEHNNPAVPVMSAASRFLLESAPAKTPLLEEGTRWALLVAGSRGYVNYRHQADVCHAFQILKKGGLRDENMIVFMYDDIAFNENNPRPGVIINSPGGHDVYGGVPKDYTGINATVENLYAVILGNKSGVTGGSGKVLGSGPNDHVFIFYTDHGSPGIIEMPCDEVVYADDLINVLKRKHQANAYKSMVFYLEACESGSMFEGLLPKSLNIYAITASNSTEPSMATYCPDYNHTSTTSYEYDVCLGDAFSVSWMEDSEKHDLRSETLGHQFQVVKSRTAVETPDGGSHVMQYGNTLLSKEILYTYMGTTIIPNDTYTWEGAAPPTLKSVSQWEADLLHYKHKLFKAPKDSTVRLQAQKQLLEEINSRMLVDNRVNQITTFLLGTQRDISMLHTARPKGMPLVDDWTCLKTMVKVYEENCGSLSRYGMKHMRTFANMCNARITVKEMNAAAARICK</sequence>
<feature type="active site" evidence="8">
    <location>
        <position position="173"/>
    </location>
</feature>
<evidence type="ECO:0000256" key="7">
    <source>
        <dbReference type="ARBA" id="ARBA00023180"/>
    </source>
</evidence>
<dbReference type="STRING" id="4155.A0A022Q3W3"/>
<dbReference type="Gene3D" id="1.10.132.130">
    <property type="match status" value="1"/>
</dbReference>